<dbReference type="SUPFAM" id="SSF54909">
    <property type="entry name" value="Dimeric alpha+beta barrel"/>
    <property type="match status" value="1"/>
</dbReference>
<dbReference type="PROSITE" id="PS51186">
    <property type="entry name" value="GNAT"/>
    <property type="match status" value="1"/>
</dbReference>
<dbReference type="EMBL" id="CP025430">
    <property type="protein sequence ID" value="AUH62957.1"/>
    <property type="molecule type" value="Genomic_DNA"/>
</dbReference>
<feature type="domain" description="N-acetyltransferase" evidence="1">
    <location>
        <begin position="121"/>
        <end position="253"/>
    </location>
</feature>
<dbReference type="InterPro" id="IPR007138">
    <property type="entry name" value="ABM_dom"/>
</dbReference>
<gene>
    <name evidence="2" type="ORF">CX676_01240</name>
</gene>
<dbReference type="RefSeq" id="WP_101750999.1">
    <property type="nucleotide sequence ID" value="NZ_CP025430.1"/>
</dbReference>
<dbReference type="Pfam" id="PF03992">
    <property type="entry name" value="ABM"/>
    <property type="match status" value="1"/>
</dbReference>
<dbReference type="OrthoDB" id="9797178at2"/>
<evidence type="ECO:0000313" key="2">
    <source>
        <dbReference type="EMBL" id="AUH62957.1"/>
    </source>
</evidence>
<dbReference type="InterPro" id="IPR000182">
    <property type="entry name" value="GNAT_dom"/>
</dbReference>
<dbReference type="KEGG" id="pzh:CX676_01240"/>
<sequence>MSSCTCGHHHYHPAAACDDTGTPIALDRPMIALTGRLICAGTAEMLTALTLLPDHSRLSRAEPGNLRFDLAQSEDPMVWTLDELFADAEAYAAHQARMKASDWGRSSTGIRRDFTRSEVIPYLRAETPADQQAIHALNLAAFGGADEAVLVDALRRDGDLNLSLVAAQGGTILGHLALSPISAPFPALALAPVAVAPALHGRGIGSALIRAAIAARPGYSLILLGDPAYYSRFGFQPVELKSPYAGPYLQAIGAGLQPGATITHAPAFAALG</sequence>
<dbReference type="Pfam" id="PF13508">
    <property type="entry name" value="Acetyltransf_7"/>
    <property type="match status" value="1"/>
</dbReference>
<dbReference type="InterPro" id="IPR011008">
    <property type="entry name" value="Dimeric_a/b-barrel"/>
</dbReference>
<dbReference type="Proteomes" id="UP000234530">
    <property type="component" value="Chromosome"/>
</dbReference>
<accession>A0A2H5EUI0</accession>
<proteinExistence type="predicted"/>
<reference evidence="2 3" key="1">
    <citation type="journal article" date="2013" name="Antonie Van Leeuwenhoek">
        <title>Paracoccus zhejiangensis sp. nov., isolated from activated sludge in wastewater-treatment system.</title>
        <authorList>
            <person name="Wu Z.G."/>
            <person name="Zhang D.F."/>
            <person name="Liu Y.L."/>
            <person name="Wang F."/>
            <person name="Jiang X."/>
            <person name="Li C."/>
            <person name="Li S.P."/>
            <person name="Hong Q."/>
            <person name="Li W.J."/>
        </authorList>
    </citation>
    <scope>NUCLEOTIDE SEQUENCE [LARGE SCALE GENOMIC DNA]</scope>
    <source>
        <strain evidence="2 3">J6</strain>
    </source>
</reference>
<dbReference type="SUPFAM" id="SSF55729">
    <property type="entry name" value="Acyl-CoA N-acyltransferases (Nat)"/>
    <property type="match status" value="1"/>
</dbReference>
<keyword evidence="2" id="KW-0808">Transferase</keyword>
<dbReference type="AlphaFoldDB" id="A0A2H5EUI0"/>
<evidence type="ECO:0000313" key="3">
    <source>
        <dbReference type="Proteomes" id="UP000234530"/>
    </source>
</evidence>
<protein>
    <submittedName>
        <fullName evidence="2">GNAT family N-acetyltransferase</fullName>
    </submittedName>
</protein>
<organism evidence="2 3">
    <name type="scientific">Paracoccus zhejiangensis</name>
    <dbReference type="NCBI Taxonomy" id="1077935"/>
    <lineage>
        <taxon>Bacteria</taxon>
        <taxon>Pseudomonadati</taxon>
        <taxon>Pseudomonadota</taxon>
        <taxon>Alphaproteobacteria</taxon>
        <taxon>Rhodobacterales</taxon>
        <taxon>Paracoccaceae</taxon>
        <taxon>Paracoccus</taxon>
    </lineage>
</organism>
<evidence type="ECO:0000259" key="1">
    <source>
        <dbReference type="PROSITE" id="PS51186"/>
    </source>
</evidence>
<dbReference type="InterPro" id="IPR016181">
    <property type="entry name" value="Acyl_CoA_acyltransferase"/>
</dbReference>
<keyword evidence="3" id="KW-1185">Reference proteome</keyword>
<dbReference type="Gene3D" id="3.40.630.30">
    <property type="match status" value="1"/>
</dbReference>
<dbReference type="Gene3D" id="3.30.70.100">
    <property type="match status" value="1"/>
</dbReference>
<dbReference type="GO" id="GO:0016747">
    <property type="term" value="F:acyltransferase activity, transferring groups other than amino-acyl groups"/>
    <property type="evidence" value="ECO:0007669"/>
    <property type="project" value="InterPro"/>
</dbReference>
<name>A0A2H5EUI0_9RHOB</name>